<feature type="transmembrane region" description="Helical" evidence="4">
    <location>
        <begin position="169"/>
        <end position="187"/>
    </location>
</feature>
<dbReference type="Pfam" id="PF07690">
    <property type="entry name" value="MFS_1"/>
    <property type="match status" value="1"/>
</dbReference>
<dbReference type="GO" id="GO:0022857">
    <property type="term" value="F:transmembrane transporter activity"/>
    <property type="evidence" value="ECO:0007669"/>
    <property type="project" value="InterPro"/>
</dbReference>
<keyword evidence="3 4" id="KW-0472">Membrane</keyword>
<dbReference type="CDD" id="cd17355">
    <property type="entry name" value="MFS_YcxA_like"/>
    <property type="match status" value="1"/>
</dbReference>
<dbReference type="AlphaFoldDB" id="A0A4P7LBK8"/>
<organism evidence="6 7">
    <name type="scientific">Cupriavidus oxalaticus</name>
    <dbReference type="NCBI Taxonomy" id="96344"/>
    <lineage>
        <taxon>Bacteria</taxon>
        <taxon>Pseudomonadati</taxon>
        <taxon>Pseudomonadota</taxon>
        <taxon>Betaproteobacteria</taxon>
        <taxon>Burkholderiales</taxon>
        <taxon>Burkholderiaceae</taxon>
        <taxon>Cupriavidus</taxon>
    </lineage>
</organism>
<dbReference type="SUPFAM" id="SSF103473">
    <property type="entry name" value="MFS general substrate transporter"/>
    <property type="match status" value="1"/>
</dbReference>
<dbReference type="EMBL" id="CP038634">
    <property type="protein sequence ID" value="QBY49787.1"/>
    <property type="molecule type" value="Genomic_DNA"/>
</dbReference>
<proteinExistence type="predicted"/>
<reference evidence="6 7" key="1">
    <citation type="submission" date="2019-03" db="EMBL/GenBank/DDBJ databases">
        <title>Efficiently degradation of phenoxyalkanoic acid herbicides by Cupriavidus oxalaticus strain X32.</title>
        <authorList>
            <person name="Sheng X."/>
        </authorList>
    </citation>
    <scope>NUCLEOTIDE SEQUENCE [LARGE SCALE GENOMIC DNA]</scope>
    <source>
        <strain evidence="6 7">X32</strain>
    </source>
</reference>
<dbReference type="PANTHER" id="PTHR11360">
    <property type="entry name" value="MONOCARBOXYLATE TRANSPORTER"/>
    <property type="match status" value="1"/>
</dbReference>
<feature type="transmembrane region" description="Helical" evidence="4">
    <location>
        <begin position="139"/>
        <end position="157"/>
    </location>
</feature>
<feature type="domain" description="Major facilitator superfamily (MFS) profile" evidence="5">
    <location>
        <begin position="12"/>
        <end position="402"/>
    </location>
</feature>
<dbReference type="RefSeq" id="WP_135702662.1">
    <property type="nucleotide sequence ID" value="NZ_CP038634.1"/>
</dbReference>
<evidence type="ECO:0000256" key="4">
    <source>
        <dbReference type="SAM" id="Phobius"/>
    </source>
</evidence>
<dbReference type="InterPro" id="IPR020846">
    <property type="entry name" value="MFS_dom"/>
</dbReference>
<dbReference type="InterPro" id="IPR050327">
    <property type="entry name" value="Proton-linked_MCT"/>
</dbReference>
<feature type="transmembrane region" description="Helical" evidence="4">
    <location>
        <begin position="343"/>
        <end position="366"/>
    </location>
</feature>
<feature type="transmembrane region" description="Helical" evidence="4">
    <location>
        <begin position="46"/>
        <end position="69"/>
    </location>
</feature>
<dbReference type="PROSITE" id="PS50850">
    <property type="entry name" value="MFS"/>
    <property type="match status" value="1"/>
</dbReference>
<dbReference type="KEGG" id="cox:E0W60_00655"/>
<dbReference type="STRING" id="1349762.GCA_001592245_02876"/>
<gene>
    <name evidence="6" type="ORF">E0W60_00655</name>
</gene>
<dbReference type="OrthoDB" id="146345at2"/>
<feature type="transmembrane region" description="Helical" evidence="4">
    <location>
        <begin position="105"/>
        <end position="127"/>
    </location>
</feature>
<evidence type="ECO:0000313" key="7">
    <source>
        <dbReference type="Proteomes" id="UP000295294"/>
    </source>
</evidence>
<feature type="transmembrane region" description="Helical" evidence="4">
    <location>
        <begin position="81"/>
        <end position="99"/>
    </location>
</feature>
<dbReference type="InterPro" id="IPR036259">
    <property type="entry name" value="MFS_trans_sf"/>
</dbReference>
<accession>A0A4P7LBK8</accession>
<dbReference type="Proteomes" id="UP000295294">
    <property type="component" value="Chromosome 1"/>
</dbReference>
<evidence type="ECO:0000256" key="1">
    <source>
        <dbReference type="ARBA" id="ARBA00022692"/>
    </source>
</evidence>
<feature type="transmembrane region" description="Helical" evidence="4">
    <location>
        <begin position="247"/>
        <end position="275"/>
    </location>
</feature>
<keyword evidence="2 4" id="KW-1133">Transmembrane helix</keyword>
<feature type="transmembrane region" description="Helical" evidence="4">
    <location>
        <begin position="223"/>
        <end position="241"/>
    </location>
</feature>
<dbReference type="Gene3D" id="1.20.1250.20">
    <property type="entry name" value="MFS general substrate transporter like domains"/>
    <property type="match status" value="1"/>
</dbReference>
<dbReference type="PANTHER" id="PTHR11360:SF284">
    <property type="entry name" value="EG:103B4.3 PROTEIN-RELATED"/>
    <property type="match status" value="1"/>
</dbReference>
<evidence type="ECO:0000313" key="6">
    <source>
        <dbReference type="EMBL" id="QBY49787.1"/>
    </source>
</evidence>
<sequence>MDTTVHVRSRGHLTIALAAGAVFALGLGLRQSLPLFISLLNSHTGVGYATVSLAFGVSQLMWGVAQPVAGAIADRWGPRPVMIAGATLFAAAVAATPAADSAIALMLLIGVAAAAGSGAIGPAMLMSAANRLIPEAHRALASGIVNAGGSVGQFTILPLTQLLIGSAGWQPALVLLGAAGLAAIPAIRAITRAAPAHAVAHTGTAAGGSVGTALKGAVRDPSFLLLNAGFFACGFHIAFISTHLPGVVALCGMPATVSAWSLSLIGLCNILGSLFIGKAIQTVSMKYALTALYFARGLLILAFFMAPKTPVTFALFAAGLGFTYLSTVPPTVGLVARLRGARYLATLFGVVMLSHQLGGFLGAWLGGKAFEMTGGYDWMWLADIALCLLAAMLHLPIREARPLPLAAAQIQPT</sequence>
<evidence type="ECO:0000256" key="3">
    <source>
        <dbReference type="ARBA" id="ARBA00023136"/>
    </source>
</evidence>
<dbReference type="InterPro" id="IPR011701">
    <property type="entry name" value="MFS"/>
</dbReference>
<evidence type="ECO:0000259" key="5">
    <source>
        <dbReference type="PROSITE" id="PS50850"/>
    </source>
</evidence>
<evidence type="ECO:0000256" key="2">
    <source>
        <dbReference type="ARBA" id="ARBA00022989"/>
    </source>
</evidence>
<feature type="transmembrane region" description="Helical" evidence="4">
    <location>
        <begin position="312"/>
        <end position="336"/>
    </location>
</feature>
<feature type="transmembrane region" description="Helical" evidence="4">
    <location>
        <begin position="287"/>
        <end position="306"/>
    </location>
</feature>
<protein>
    <submittedName>
        <fullName evidence="6">MFS transporter</fullName>
    </submittedName>
</protein>
<feature type="transmembrane region" description="Helical" evidence="4">
    <location>
        <begin position="378"/>
        <end position="397"/>
    </location>
</feature>
<keyword evidence="1 4" id="KW-0812">Transmembrane</keyword>
<name>A0A4P7LBK8_9BURK</name>